<feature type="transmembrane region" description="Helical" evidence="12">
    <location>
        <begin position="224"/>
        <end position="252"/>
    </location>
</feature>
<evidence type="ECO:0000256" key="8">
    <source>
        <dbReference type="ARBA" id="ARBA00022692"/>
    </source>
</evidence>
<evidence type="ECO:0000256" key="5">
    <source>
        <dbReference type="ARBA" id="ARBA00022502"/>
    </source>
</evidence>
<accession>G0VFF1</accession>
<evidence type="ECO:0000256" key="3">
    <source>
        <dbReference type="ARBA" id="ARBA00008698"/>
    </source>
</evidence>
<dbReference type="GO" id="GO:0120563">
    <property type="term" value="F:dol-P-Man:Man(1)GlcN-acyl-PI alpha-1,6-mannosyltransferase activity"/>
    <property type="evidence" value="ECO:0007669"/>
    <property type="project" value="EnsemblFungi"/>
</dbReference>
<dbReference type="InParanoid" id="G0VFF1"/>
<keyword evidence="6 12" id="KW-0328">Glycosyltransferase</keyword>
<dbReference type="UniPathway" id="UPA00196"/>
<dbReference type="AlphaFoldDB" id="G0VFF1"/>
<dbReference type="Proteomes" id="UP000001640">
    <property type="component" value="Chromosome 5"/>
</dbReference>
<feature type="transmembrane region" description="Helical" evidence="12">
    <location>
        <begin position="122"/>
        <end position="144"/>
    </location>
</feature>
<dbReference type="RefSeq" id="XP_003676577.1">
    <property type="nucleotide sequence ID" value="XM_003676529.1"/>
</dbReference>
<dbReference type="GeneID" id="96903849"/>
<sequence>MESPPCRTVKWSLLRITGIFLVVRTLQYLLIFLTPSNQFDTSTQLLLDELLTNSQDQYKFWNRNIWNKLLSWDAVYFIKGMVGSPDRDVPEYEHEWAFSLIWIQLVRLISRSNSGTIELYRALYVGVLMENILFYLSAVILFFLTWKTFTQGSIHYSRGSAMKLSLLSSTLFILSSGSGFFTGLYSEPLSSFCTFLGMFLRESSIYYPSNGSYGYTFDWYSLPLYSFGSCLCFSLACLNRSNCLLLGIYYVYDLCHLLRSKERNWYKIILFPIISGSIMGGLYVRQQYWVPFNEFCPDNGGWCQDILFKFVTKQSLYQFIQKKYWNVGLFQYWTLNNLPNFIIGLPTFIILNISCVYFLRVYPMRHLYATCIITLSFSFIILLVAHFQIINRVCSFLPLHLWYIADRLVKRWSLNGEKNHKQLNGDDTIVKLYLYWLVIWVPIQTILFAFFLPPA</sequence>
<evidence type="ECO:0000256" key="2">
    <source>
        <dbReference type="ARBA" id="ARBA00004687"/>
    </source>
</evidence>
<keyword evidence="14" id="KW-1185">Reference proteome</keyword>
<keyword evidence="11 12" id="KW-0472">Membrane</keyword>
<dbReference type="FunCoup" id="G0VFF1">
    <property type="interactions" value="325"/>
</dbReference>
<gene>
    <name evidence="13" type="primary">NCAS0E01470</name>
    <name evidence="13" type="ordered locus">NCAS_0E01470</name>
</gene>
<evidence type="ECO:0000256" key="9">
    <source>
        <dbReference type="ARBA" id="ARBA00022824"/>
    </source>
</evidence>
<evidence type="ECO:0000256" key="10">
    <source>
        <dbReference type="ARBA" id="ARBA00022989"/>
    </source>
</evidence>
<keyword evidence="10 12" id="KW-1133">Transmembrane helix</keyword>
<dbReference type="GO" id="GO:0006506">
    <property type="term" value="P:GPI anchor biosynthetic process"/>
    <property type="evidence" value="ECO:0007669"/>
    <property type="project" value="UniProtKB-UniPathway"/>
</dbReference>
<feature type="transmembrane region" description="Helical" evidence="12">
    <location>
        <begin position="366"/>
        <end position="389"/>
    </location>
</feature>
<dbReference type="STRING" id="1064592.G0VFF1"/>
<dbReference type="EMBL" id="HE576756">
    <property type="protein sequence ID" value="CCC70217.1"/>
    <property type="molecule type" value="Genomic_DNA"/>
</dbReference>
<dbReference type="OMA" id="CEWTLPS"/>
<keyword evidence="7 12" id="KW-0808">Transferase</keyword>
<dbReference type="KEGG" id="ncs:NCAS_0E01470"/>
<evidence type="ECO:0000313" key="14">
    <source>
        <dbReference type="Proteomes" id="UP000001640"/>
    </source>
</evidence>
<evidence type="ECO:0000256" key="7">
    <source>
        <dbReference type="ARBA" id="ARBA00022679"/>
    </source>
</evidence>
<keyword evidence="5 12" id="KW-0337">GPI-anchor biosynthesis</keyword>
<dbReference type="OrthoDB" id="10252502at2759"/>
<keyword evidence="9 12" id="KW-0256">Endoplasmic reticulum</keyword>
<evidence type="ECO:0000256" key="6">
    <source>
        <dbReference type="ARBA" id="ARBA00022676"/>
    </source>
</evidence>
<organism evidence="13 14">
    <name type="scientific">Naumovozyma castellii</name>
    <name type="common">Yeast</name>
    <name type="synonym">Saccharomyces castellii</name>
    <dbReference type="NCBI Taxonomy" id="27288"/>
    <lineage>
        <taxon>Eukaryota</taxon>
        <taxon>Fungi</taxon>
        <taxon>Dikarya</taxon>
        <taxon>Ascomycota</taxon>
        <taxon>Saccharomycotina</taxon>
        <taxon>Saccharomycetes</taxon>
        <taxon>Saccharomycetales</taxon>
        <taxon>Saccharomycetaceae</taxon>
        <taxon>Naumovozyma</taxon>
    </lineage>
</organism>
<feature type="transmembrane region" description="Helical" evidence="12">
    <location>
        <begin position="164"/>
        <end position="185"/>
    </location>
</feature>
<dbReference type="GO" id="GO:0005789">
    <property type="term" value="C:endoplasmic reticulum membrane"/>
    <property type="evidence" value="ECO:0007669"/>
    <property type="project" value="UniProtKB-SubCell"/>
</dbReference>
<reference evidence="13 14" key="1">
    <citation type="journal article" date="2011" name="Proc. Natl. Acad. Sci. U.S.A.">
        <title>Evolutionary erosion of yeast sex chromosomes by mating-type switching accidents.</title>
        <authorList>
            <person name="Gordon J.L."/>
            <person name="Armisen D."/>
            <person name="Proux-Wera E."/>
            <person name="Oheigeartaigh S.S."/>
            <person name="Byrne K.P."/>
            <person name="Wolfe K.H."/>
        </authorList>
    </citation>
    <scope>NUCLEOTIDE SEQUENCE [LARGE SCALE GENOMIC DNA]</scope>
    <source>
        <strain evidence="14">ATCC 76901 / BCRC 22586 / CBS 4309 / NBRC 1992 / NRRL Y-12630</strain>
    </source>
</reference>
<evidence type="ECO:0000256" key="11">
    <source>
        <dbReference type="ARBA" id="ARBA00023136"/>
    </source>
</evidence>
<evidence type="ECO:0000256" key="1">
    <source>
        <dbReference type="ARBA" id="ARBA00004477"/>
    </source>
</evidence>
<dbReference type="Pfam" id="PF04188">
    <property type="entry name" value="Mannosyl_trans2"/>
    <property type="match status" value="2"/>
</dbReference>
<dbReference type="EC" id="2.4.1.-" evidence="12"/>
<proteinExistence type="inferred from homology"/>
<dbReference type="PANTHER" id="PTHR12468">
    <property type="entry name" value="GPI MANNOSYLTRANSFERASE 2"/>
    <property type="match status" value="1"/>
</dbReference>
<comment type="similarity">
    <text evidence="3 12">Belongs to the PIGV family.</text>
</comment>
<comment type="function">
    <text evidence="12">Mannosyltransferase involved in glycosylphosphatidylinositol-anchor biosynthesis.</text>
</comment>
<feature type="transmembrane region" description="Helical" evidence="12">
    <location>
        <begin position="341"/>
        <end position="359"/>
    </location>
</feature>
<feature type="transmembrane region" description="Helical" evidence="12">
    <location>
        <begin position="12"/>
        <end position="33"/>
    </location>
</feature>
<dbReference type="PANTHER" id="PTHR12468:SF2">
    <property type="entry name" value="GPI MANNOSYLTRANSFERASE 2"/>
    <property type="match status" value="1"/>
</dbReference>
<feature type="transmembrane region" description="Helical" evidence="12">
    <location>
        <begin position="433"/>
        <end position="452"/>
    </location>
</feature>
<evidence type="ECO:0000256" key="4">
    <source>
        <dbReference type="ARBA" id="ARBA00013795"/>
    </source>
</evidence>
<protein>
    <recommendedName>
        <fullName evidence="4 12">GPI mannosyltransferase 2</fullName>
        <ecNumber evidence="12">2.4.1.-</ecNumber>
    </recommendedName>
</protein>
<evidence type="ECO:0000256" key="12">
    <source>
        <dbReference type="RuleBase" id="RU363112"/>
    </source>
</evidence>
<name>G0VFF1_NAUCA</name>
<evidence type="ECO:0000313" key="13">
    <source>
        <dbReference type="EMBL" id="CCC70217.1"/>
    </source>
</evidence>
<dbReference type="GO" id="GO:0120097">
    <property type="term" value="C:glycosylphosphatidylinositol-mannosyltransferase II complex"/>
    <property type="evidence" value="ECO:0007669"/>
    <property type="project" value="EnsemblFungi"/>
</dbReference>
<dbReference type="eggNOG" id="KOG2647">
    <property type="taxonomic scope" value="Eukaryota"/>
</dbReference>
<dbReference type="InterPro" id="IPR007315">
    <property type="entry name" value="PIG-V/Gpi18"/>
</dbReference>
<comment type="pathway">
    <text evidence="2 12">Glycolipid biosynthesis; glycosylphosphatidylinositol-anchor biosynthesis.</text>
</comment>
<comment type="subcellular location">
    <subcellularLocation>
        <location evidence="1 12">Endoplasmic reticulum membrane</location>
        <topology evidence="1 12">Multi-pass membrane protein</topology>
    </subcellularLocation>
</comment>
<keyword evidence="8 12" id="KW-0812">Transmembrane</keyword>
<dbReference type="HOGENOM" id="CLU_029048_0_0_1"/>
<feature type="transmembrane region" description="Helical" evidence="12">
    <location>
        <begin position="264"/>
        <end position="284"/>
    </location>
</feature>
<reference key="2">
    <citation type="submission" date="2011-08" db="EMBL/GenBank/DDBJ databases">
        <title>Genome sequence of Naumovozyma castellii.</title>
        <authorList>
            <person name="Gordon J.L."/>
            <person name="Armisen D."/>
            <person name="Proux-Wera E."/>
            <person name="OhEigeartaigh S.S."/>
            <person name="Byrne K.P."/>
            <person name="Wolfe K.H."/>
        </authorList>
    </citation>
    <scope>NUCLEOTIDE SEQUENCE</scope>
    <source>
        <strain>Type strain:CBS 4309</strain>
    </source>
</reference>